<dbReference type="Gene3D" id="1.25.40.990">
    <property type="match status" value="1"/>
</dbReference>
<feature type="compositionally biased region" description="Polar residues" evidence="2">
    <location>
        <begin position="986"/>
        <end position="995"/>
    </location>
</feature>
<dbReference type="RefSeq" id="XP_018013988.1">
    <property type="nucleotide sequence ID" value="XM_018158499.2"/>
</dbReference>
<feature type="region of interest" description="Disordered" evidence="2">
    <location>
        <begin position="959"/>
        <end position="1027"/>
    </location>
</feature>
<feature type="compositionally biased region" description="Polar residues" evidence="2">
    <location>
        <begin position="7"/>
        <end position="20"/>
    </location>
</feature>
<name>A0A8B7NK08_HYAAZ</name>
<dbReference type="InterPro" id="IPR045107">
    <property type="entry name" value="SAC3/GANP/THP3"/>
</dbReference>
<feature type="domain" description="PCI" evidence="3">
    <location>
        <begin position="704"/>
        <end position="877"/>
    </location>
</feature>
<reference evidence="5" key="1">
    <citation type="submission" date="2025-08" db="UniProtKB">
        <authorList>
            <consortium name="RefSeq"/>
        </authorList>
    </citation>
    <scope>IDENTIFICATION</scope>
    <source>
        <tissue evidence="5">Whole organism</tissue>
    </source>
</reference>
<dbReference type="InterPro" id="IPR005062">
    <property type="entry name" value="SAC3/GANP/THP3_conserved"/>
</dbReference>
<dbReference type="Gene3D" id="3.30.70.330">
    <property type="match status" value="1"/>
</dbReference>
<dbReference type="Pfam" id="PF03399">
    <property type="entry name" value="SAC3_GANP"/>
    <property type="match status" value="1"/>
</dbReference>
<feature type="compositionally biased region" description="Basic and acidic residues" evidence="2">
    <location>
        <begin position="966"/>
        <end position="982"/>
    </location>
</feature>
<dbReference type="SUPFAM" id="SSF54928">
    <property type="entry name" value="RNA-binding domain, RBD"/>
    <property type="match status" value="1"/>
</dbReference>
<dbReference type="GO" id="GO:0005737">
    <property type="term" value="C:cytoplasm"/>
    <property type="evidence" value="ECO:0007669"/>
    <property type="project" value="TreeGrafter"/>
</dbReference>
<evidence type="ECO:0000259" key="3">
    <source>
        <dbReference type="PROSITE" id="PS50250"/>
    </source>
</evidence>
<feature type="compositionally biased region" description="Basic and acidic residues" evidence="2">
    <location>
        <begin position="467"/>
        <end position="483"/>
    </location>
</feature>
<keyword evidence="4" id="KW-1185">Reference proteome</keyword>
<dbReference type="InterPro" id="IPR012677">
    <property type="entry name" value="Nucleotide-bd_a/b_plait_sf"/>
</dbReference>
<evidence type="ECO:0000256" key="2">
    <source>
        <dbReference type="SAM" id="MobiDB-lite"/>
    </source>
</evidence>
<feature type="compositionally biased region" description="Low complexity" evidence="2">
    <location>
        <begin position="168"/>
        <end position="177"/>
    </location>
</feature>
<protein>
    <submittedName>
        <fullName evidence="5">Germinal-center associated nuclear protein-like</fullName>
    </submittedName>
</protein>
<dbReference type="GO" id="GO:0006406">
    <property type="term" value="P:mRNA export from nucleus"/>
    <property type="evidence" value="ECO:0007669"/>
    <property type="project" value="TreeGrafter"/>
</dbReference>
<dbReference type="OrthoDB" id="21502at2759"/>
<feature type="compositionally biased region" description="Polar residues" evidence="2">
    <location>
        <begin position="151"/>
        <end position="167"/>
    </location>
</feature>
<dbReference type="PANTHER" id="PTHR12436:SF3">
    <property type="entry name" value="GERMINAL-CENTER ASSOCIATED NUCLEAR PROTEIN"/>
    <property type="match status" value="1"/>
</dbReference>
<sequence length="1766" mass="198443">MSDPYKKSTNPFLKSSSNKGSIFGGQKPIASSQLFGGVSTSTPSTVPSLFGGAALAKPPDAAAKDATPATMAIFSSSSNLSNQSTFGSVMSGGAKPAFSNTHSLFAASPPSVFGGVSLPTAKTTNVFSASSKSVTNVHSLFGNAPSSISDNKTNPFTYIRPQSNETLSSSKSHPTSSFGLFSSKPASAAINYPPKNTSSSSNTNPFSHPARVTDHGAGPSDFSTQSKAQTLSQGEALFNTSYHSPRENPRSEQGSSDSRPLSKDATSHASTATDLDRIICGTFNSSSRDTLEKSKPDDKILTPTAHKMTVATGIKEDAPTCLYDDIFDIPLSPPTPVASNVEKKALEPTTIICTSIAEGYLDKKILKTHFGKFGNVLRVSLHSKANQAQVNFDSHESASLAKRSGKKLHPNLPDMQIFFGTAIRTRSEDKQDNKARQSKNNAVKFLRQNSIDNLERTRRMSQGAGEDSSKLFKEKPKQDEKPLARSSLQKFMPSPRSSESTSRLPMDEATPAITATNFTALRQVRANTSQDKYALLEARDKLIRKQQTKILDVKKAKYLSATCPDMCPEKERYMREVQYDLSPYEMTSDRKVDHKRAVKKFSRSSADKHEPLPHELRPGSVLRLTMDYLMWNILPDMEDDSNCDMDLCYNYLWDRTRAMRSDIMQQHLLDESAVYVLERCVRFHIYCTERLCLEPPDVFDPKMNAEHLSKSMHSLKELYHDLSENSIYVDSEAEFRAYEILLDVDDGNIMFAYLHFRDSVRKSPEVQFAVEILHAVQSNNFVRFFRLVKKATFLQSCILHKYFNRIRSKALVILTKALNAPSKSQSISLAKLCHLLLFENTTEAAAFLAHHGLCINASGRVVLDRKSFIPRPMEAAPLSRAYLIVGGKKEGSLGEEINGGPLPPNPLLSHEPCSSFSADNFLLETAFRDEVKEHAVSRPVSNRTLDELSDNNEISEYVYKDVSSPRSHEIKNDADIPAHFGDDQDSQAPDSNDFYTNEEYFDSPDESDNRAENTFPQCNADDYSGLPDDGDEVYDEDEGYEAEDNDAGVPGAILVDDNYEEPSLDAFNSVHQNMFGEMADTKVVDDAVSSILGEAPDYSNEEKVRDFRTRKLRQQYFSRWLQVVSVSRKIRAMEERLLCRCVLRKWRLFVARRKLSKHLQQTVRHKLSSMRVKRCFVRWRRAATIAKLTKKNTQRRRDALSYKYFNLWLKNSKKRKWHKMRLGDGFPAAPSRLSVTEQNDVWAFHCASLKCPYTRLHDIEQKWQQNQHKIDLLQNLSAGICNAPLPVQSSFQQFIDSKNVPRSSKPKFFTLVVCFLDDVDEFVAIWFRKKFNPTGNYNPVPINCSYKIFSPTTHTHHIIQIVESKLSNISRISGVSSILYVVNSSKTEAPTSMARAQINSPNSKSFVVNRRDCSSPHTSLGLKHSLLELYKNSTPVRKLLRGRLPQIVSSFISKHVLEVAAETERYCAELCYAPLPAHCYHLLYHRALLFLQDTLLDERLRGLQWQVVCPDTQEHVIRMVDEPLRRTMSDALELCQLSAIPSHSWSTWSGALEGLLTYIKFEFSVGPSSPEAGLIEDIKFQINQAKQFVVEKYSVDDSDTLQSEVLLPWKNIYSSLIIHKVGKLPDVDVVCCSEEIDNYVCGNDWFLSHLVPMKTLLSQLSASKRKALNSEEESTVSKKAKPDLATVSLFQKELDLTVKLETHLKELIEDRDDVPLVTLFQTNDGEQQDNCSENEDADSDTSLLCSIAHEKQKYSALEERLRKMVG</sequence>
<organism evidence="4 5">
    <name type="scientific">Hyalella azteca</name>
    <name type="common">Amphipod</name>
    <dbReference type="NCBI Taxonomy" id="294128"/>
    <lineage>
        <taxon>Eukaryota</taxon>
        <taxon>Metazoa</taxon>
        <taxon>Ecdysozoa</taxon>
        <taxon>Arthropoda</taxon>
        <taxon>Crustacea</taxon>
        <taxon>Multicrustacea</taxon>
        <taxon>Malacostraca</taxon>
        <taxon>Eumalacostraca</taxon>
        <taxon>Peracarida</taxon>
        <taxon>Amphipoda</taxon>
        <taxon>Senticaudata</taxon>
        <taxon>Talitrida</taxon>
        <taxon>Talitroidea</taxon>
        <taxon>Hyalellidae</taxon>
        <taxon>Hyalella</taxon>
    </lineage>
</organism>
<dbReference type="InterPro" id="IPR000717">
    <property type="entry name" value="PCI_dom"/>
</dbReference>
<feature type="region of interest" description="Disordered" evidence="2">
    <location>
        <begin position="426"/>
        <end position="505"/>
    </location>
</feature>
<dbReference type="KEGG" id="hazt:108671015"/>
<evidence type="ECO:0000256" key="1">
    <source>
        <dbReference type="ARBA" id="ARBA00038443"/>
    </source>
</evidence>
<dbReference type="GeneID" id="108671015"/>
<dbReference type="InterPro" id="IPR035979">
    <property type="entry name" value="RBD_domain_sf"/>
</dbReference>
<evidence type="ECO:0000313" key="5">
    <source>
        <dbReference type="RefSeq" id="XP_018013988.1"/>
    </source>
</evidence>
<dbReference type="CTD" id="44271"/>
<dbReference type="GO" id="GO:0070390">
    <property type="term" value="C:transcription export complex 2"/>
    <property type="evidence" value="ECO:0007669"/>
    <property type="project" value="TreeGrafter"/>
</dbReference>
<dbReference type="PROSITE" id="PS50250">
    <property type="entry name" value="PCI"/>
    <property type="match status" value="1"/>
</dbReference>
<dbReference type="Proteomes" id="UP000694843">
    <property type="component" value="Unplaced"/>
</dbReference>
<dbReference type="GO" id="GO:0003676">
    <property type="term" value="F:nucleic acid binding"/>
    <property type="evidence" value="ECO:0007669"/>
    <property type="project" value="InterPro"/>
</dbReference>
<gene>
    <name evidence="5" type="primary">LOC108671015</name>
</gene>
<feature type="compositionally biased region" description="Polar residues" evidence="2">
    <location>
        <begin position="221"/>
        <end position="243"/>
    </location>
</feature>
<feature type="region of interest" description="Disordered" evidence="2">
    <location>
        <begin position="151"/>
        <end position="270"/>
    </location>
</feature>
<evidence type="ECO:0000313" key="4">
    <source>
        <dbReference type="Proteomes" id="UP000694843"/>
    </source>
</evidence>
<feature type="compositionally biased region" description="Basic and acidic residues" evidence="2">
    <location>
        <begin position="426"/>
        <end position="435"/>
    </location>
</feature>
<dbReference type="PANTHER" id="PTHR12436">
    <property type="entry name" value="80 KDA MCM3-ASSOCIATED PROTEIN"/>
    <property type="match status" value="1"/>
</dbReference>
<accession>A0A8B7NK08</accession>
<proteinExistence type="inferred from homology"/>
<feature type="region of interest" description="Disordered" evidence="2">
    <location>
        <begin position="1"/>
        <end position="21"/>
    </location>
</feature>
<comment type="similarity">
    <text evidence="1">Belongs to the SAC3 family.</text>
</comment>